<evidence type="ECO:0000256" key="2">
    <source>
        <dbReference type="SAM" id="Phobius"/>
    </source>
</evidence>
<feature type="transmembrane region" description="Helical" evidence="2">
    <location>
        <begin position="363"/>
        <end position="383"/>
    </location>
</feature>
<feature type="transmembrane region" description="Helical" evidence="2">
    <location>
        <begin position="417"/>
        <end position="438"/>
    </location>
</feature>
<feature type="compositionally biased region" description="Pro residues" evidence="1">
    <location>
        <begin position="236"/>
        <end position="245"/>
    </location>
</feature>
<evidence type="ECO:0000313" key="3">
    <source>
        <dbReference type="EMBL" id="KAK9823670.1"/>
    </source>
</evidence>
<accession>A0AAW1QQZ0</accession>
<gene>
    <name evidence="3" type="ORF">WJX72_004550</name>
</gene>
<comment type="caution">
    <text evidence="3">The sequence shown here is derived from an EMBL/GenBank/DDBJ whole genome shotgun (WGS) entry which is preliminary data.</text>
</comment>
<reference evidence="3 4" key="1">
    <citation type="journal article" date="2024" name="Nat. Commun.">
        <title>Phylogenomics reveals the evolutionary origins of lichenization in chlorophyte algae.</title>
        <authorList>
            <person name="Puginier C."/>
            <person name="Libourel C."/>
            <person name="Otte J."/>
            <person name="Skaloud P."/>
            <person name="Haon M."/>
            <person name="Grisel S."/>
            <person name="Petersen M."/>
            <person name="Berrin J.G."/>
            <person name="Delaux P.M."/>
            <person name="Dal Grande F."/>
            <person name="Keller J."/>
        </authorList>
    </citation>
    <scope>NUCLEOTIDE SEQUENCE [LARGE SCALE GENOMIC DNA]</scope>
    <source>
        <strain evidence="3 4">SAG 2043</strain>
    </source>
</reference>
<feature type="compositionally biased region" description="Acidic residues" evidence="1">
    <location>
        <begin position="130"/>
        <end position="145"/>
    </location>
</feature>
<dbReference type="AlphaFoldDB" id="A0AAW1QQZ0"/>
<protein>
    <submittedName>
        <fullName evidence="3">Uncharacterized protein</fullName>
    </submittedName>
</protein>
<feature type="transmembrane region" description="Helical" evidence="2">
    <location>
        <begin position="458"/>
        <end position="479"/>
    </location>
</feature>
<feature type="transmembrane region" description="Helical" evidence="2">
    <location>
        <begin position="389"/>
        <end position="410"/>
    </location>
</feature>
<dbReference type="EMBL" id="JALJOR010000002">
    <property type="protein sequence ID" value="KAK9823670.1"/>
    <property type="molecule type" value="Genomic_DNA"/>
</dbReference>
<keyword evidence="2" id="KW-1133">Transmembrane helix</keyword>
<keyword evidence="2" id="KW-0472">Membrane</keyword>
<evidence type="ECO:0000256" key="1">
    <source>
        <dbReference type="SAM" id="MobiDB-lite"/>
    </source>
</evidence>
<proteinExistence type="predicted"/>
<feature type="region of interest" description="Disordered" evidence="1">
    <location>
        <begin position="227"/>
        <end position="318"/>
    </location>
</feature>
<dbReference type="Proteomes" id="UP001489004">
    <property type="component" value="Unassembled WGS sequence"/>
</dbReference>
<sequence>MTQSAAGLAILAKAYTRSAAQQSNMAEPAARCAACFILVSMPIWSESNLQHAGAHAAKPMGAITLELTAEAADDKFRESLAAVASLLGKTLPADSERVIHNITAFFVLPPGMPCMCGGRCALRPAPPLAEAEDSKDEDEDEEDDTGGGAPGPSQDGCKPDLQGGDRPDGSGGAYVAAGRDCIGSAFDIHRSSLEARGAQLIQRPPRRAALAARSQLEEIASGELPEHVAAASSPAMPSPPSPPVPDLATPFEAHKHTASPLVSSLLRTSRSGSGGSISEVAPRRPGHQASPAKPALSSAEDSSSLRHRSSSSASSASYATSKSSGELRLGAIAQHPLWLCFTNPSLERKFALWSARKQCKVDVVVVVLAVAVYTCLVFTQPLLVKRAPATYSALMVFLLPLLCMAASIQWYCHVRDWVVTCMSFISFVIVQFVVYSSYLDSFDRQTLTTLVFLGRWVGLQALFISPLSNWACLGICLVWKHS</sequence>
<organism evidence="3 4">
    <name type="scientific">[Myrmecia] bisecta</name>
    <dbReference type="NCBI Taxonomy" id="41462"/>
    <lineage>
        <taxon>Eukaryota</taxon>
        <taxon>Viridiplantae</taxon>
        <taxon>Chlorophyta</taxon>
        <taxon>core chlorophytes</taxon>
        <taxon>Trebouxiophyceae</taxon>
        <taxon>Trebouxiales</taxon>
        <taxon>Trebouxiaceae</taxon>
        <taxon>Myrmecia</taxon>
    </lineage>
</organism>
<feature type="region of interest" description="Disordered" evidence="1">
    <location>
        <begin position="129"/>
        <end position="172"/>
    </location>
</feature>
<evidence type="ECO:0000313" key="4">
    <source>
        <dbReference type="Proteomes" id="UP001489004"/>
    </source>
</evidence>
<keyword evidence="2" id="KW-0812">Transmembrane</keyword>
<name>A0AAW1QQZ0_9CHLO</name>
<feature type="compositionally biased region" description="Low complexity" evidence="1">
    <location>
        <begin position="259"/>
        <end position="271"/>
    </location>
</feature>
<keyword evidence="4" id="KW-1185">Reference proteome</keyword>